<dbReference type="GO" id="GO:0019628">
    <property type="term" value="P:urate catabolic process"/>
    <property type="evidence" value="ECO:0007669"/>
    <property type="project" value="UniProtKB-UniPathway"/>
</dbReference>
<feature type="binding site" evidence="7">
    <location>
        <position position="278"/>
    </location>
    <ligand>
        <name>O2</name>
        <dbReference type="ChEBI" id="CHEBI:15379"/>
    </ligand>
</feature>
<protein>
    <recommendedName>
        <fullName evidence="5 8">Uricase</fullName>
        <ecNumber evidence="5 8">1.7.3.3</ecNumber>
    </recommendedName>
    <alternativeName>
        <fullName evidence="5">Urate oxidase</fullName>
    </alternativeName>
</protein>
<dbReference type="PRINTS" id="PR00093">
    <property type="entry name" value="URICASE"/>
</dbReference>
<keyword evidence="5" id="KW-0576">Peroxisome</keyword>
<dbReference type="NCBIfam" id="TIGR03383">
    <property type="entry name" value="urate_oxi"/>
    <property type="match status" value="1"/>
</dbReference>
<keyword evidence="10" id="KW-1185">Reference proteome</keyword>
<evidence type="ECO:0000256" key="4">
    <source>
        <dbReference type="ARBA" id="ARBA00023002"/>
    </source>
</evidence>
<dbReference type="UniPathway" id="UPA00394">
    <property type="reaction ID" value="UER00650"/>
</dbReference>
<dbReference type="PANTHER" id="PTHR42874">
    <property type="entry name" value="URICASE"/>
    <property type="match status" value="1"/>
</dbReference>
<evidence type="ECO:0000256" key="2">
    <source>
        <dbReference type="ARBA" id="ARBA00009760"/>
    </source>
</evidence>
<dbReference type="Proteomes" id="UP000660262">
    <property type="component" value="Unassembled WGS sequence"/>
</dbReference>
<proteinExistence type="inferred from homology"/>
<evidence type="ECO:0000256" key="6">
    <source>
        <dbReference type="PIRSR" id="PIRSR000241-1"/>
    </source>
</evidence>
<organism evidence="9 10">
    <name type="scientific">Pycnococcus provasolii</name>
    <dbReference type="NCBI Taxonomy" id="41880"/>
    <lineage>
        <taxon>Eukaryota</taxon>
        <taxon>Viridiplantae</taxon>
        <taxon>Chlorophyta</taxon>
        <taxon>Pseudoscourfieldiophyceae</taxon>
        <taxon>Pseudoscourfieldiales</taxon>
        <taxon>Pycnococcaceae</taxon>
        <taxon>Pycnococcus</taxon>
    </lineage>
</organism>
<dbReference type="AlphaFoldDB" id="A0A830HTL0"/>
<dbReference type="GO" id="GO:0006145">
    <property type="term" value="P:purine nucleobase catabolic process"/>
    <property type="evidence" value="ECO:0007669"/>
    <property type="project" value="TreeGrafter"/>
</dbReference>
<evidence type="ECO:0000256" key="3">
    <source>
        <dbReference type="ARBA" id="ARBA00022631"/>
    </source>
</evidence>
<sequence>MSSVSGGNTPGSHSKVSSMYPLLQHVHGKENVDVCRVWKLPLQGGALDLRSIVREWSCDITLHSPDMAKAYLVGDNTGMTATDTMKNTVYRVAKQQARPCGPEEFAARLARHYVNTYPLLTGATVRVRQKSWERYGGKHVHGFTGSPTAPMRVAEAEATRVGGGGVSVKVTSTVSGLELLKTTQSGYEGYIRDEATSLPETRERMLGTCATASWVCHGTVSDYDRVYDRVLDAMLRAFFGPDDKGVYSPSVQYTLHKMASAALDAVPAVASVTMEMPNLHYLPTPPLTKFEDDVYVVAPNPHGLIRATVVRDGVGAASKL</sequence>
<feature type="binding site" evidence="7">
    <location>
        <position position="82"/>
    </location>
    <ligand>
        <name>urate</name>
        <dbReference type="ChEBI" id="CHEBI:17775"/>
    </ligand>
</feature>
<feature type="binding site" evidence="7">
    <location>
        <position position="82"/>
    </location>
    <ligand>
        <name>5-hydroxyisourate</name>
        <dbReference type="ChEBI" id="CHEBI:18072"/>
    </ligand>
</feature>
<feature type="binding site" evidence="7">
    <location>
        <position position="278"/>
    </location>
    <ligand>
        <name>5-hydroxyisourate</name>
        <dbReference type="ChEBI" id="CHEBI:18072"/>
    </ligand>
</feature>
<feature type="binding site" evidence="7">
    <location>
        <position position="252"/>
    </location>
    <ligand>
        <name>5-hydroxyisourate</name>
        <dbReference type="ChEBI" id="CHEBI:18072"/>
    </ligand>
</feature>
<evidence type="ECO:0000313" key="10">
    <source>
        <dbReference type="Proteomes" id="UP000660262"/>
    </source>
</evidence>
<feature type="active site" description="Charge relay system" evidence="6">
    <location>
        <position position="280"/>
    </location>
</feature>
<dbReference type="EC" id="1.7.3.3" evidence="5 8"/>
<feature type="binding site" evidence="7">
    <location>
        <position position="252"/>
    </location>
    <ligand>
        <name>urate</name>
        <dbReference type="ChEBI" id="CHEBI:17775"/>
    </ligand>
</feature>
<accession>A0A830HTL0</accession>
<evidence type="ECO:0000256" key="8">
    <source>
        <dbReference type="RuleBase" id="RU004455"/>
    </source>
</evidence>
<gene>
    <name evidence="9" type="ORF">PPROV_000755800</name>
</gene>
<dbReference type="Pfam" id="PF01014">
    <property type="entry name" value="Uricase"/>
    <property type="match status" value="2"/>
</dbReference>
<feature type="binding site" evidence="7">
    <location>
        <position position="83"/>
    </location>
    <ligand>
        <name>5-hydroxyisourate</name>
        <dbReference type="ChEBI" id="CHEBI:18072"/>
    </ligand>
</feature>
<dbReference type="SUPFAM" id="SSF55620">
    <property type="entry name" value="Tetrahydrobiopterin biosynthesis enzymes-like"/>
    <property type="match status" value="2"/>
</dbReference>
<comment type="subcellular location">
    <subcellularLocation>
        <location evidence="5">Peroxisome</location>
    </subcellularLocation>
</comment>
<comment type="similarity">
    <text evidence="2 5 8">Belongs to the uricase family.</text>
</comment>
<feature type="binding site" evidence="7">
    <location>
        <position position="251"/>
    </location>
    <ligand>
        <name>urate</name>
        <dbReference type="ChEBI" id="CHEBI:17775"/>
    </ligand>
</feature>
<keyword evidence="4 5" id="KW-0560">Oxidoreductase</keyword>
<feature type="binding site" evidence="7">
    <location>
        <position position="251"/>
    </location>
    <ligand>
        <name>5-hydroxyisourate</name>
        <dbReference type="ChEBI" id="CHEBI:18072"/>
    </ligand>
</feature>
<comment type="catalytic activity">
    <reaction evidence="5 8">
        <text>urate + O2 + H2O = 5-hydroxyisourate + H2O2</text>
        <dbReference type="Rhea" id="RHEA:21368"/>
        <dbReference type="ChEBI" id="CHEBI:15377"/>
        <dbReference type="ChEBI" id="CHEBI:15379"/>
        <dbReference type="ChEBI" id="CHEBI:16240"/>
        <dbReference type="ChEBI" id="CHEBI:17775"/>
        <dbReference type="ChEBI" id="CHEBI:18072"/>
        <dbReference type="EC" id="1.7.3.3"/>
    </reaction>
</comment>
<feature type="binding site" evidence="7">
    <location>
        <position position="278"/>
    </location>
    <ligand>
        <name>urate</name>
        <dbReference type="ChEBI" id="CHEBI:17775"/>
    </ligand>
</feature>
<comment type="pathway">
    <text evidence="1 5">Purine metabolism; urate degradation; (S)-allantoin from urate: step 1/3.</text>
</comment>
<evidence type="ECO:0000256" key="5">
    <source>
        <dbReference type="PIRNR" id="PIRNR000241"/>
    </source>
</evidence>
<feature type="binding site" evidence="7">
    <location>
        <position position="83"/>
    </location>
    <ligand>
        <name>urate</name>
        <dbReference type="ChEBI" id="CHEBI:17775"/>
    </ligand>
</feature>
<dbReference type="PIRSF" id="PIRSF000241">
    <property type="entry name" value="Urate_oxidase"/>
    <property type="match status" value="1"/>
</dbReference>
<comment type="function">
    <text evidence="5 8">Catalyzes the oxidation of uric acid to 5-hydroxyisourate, which is further processed to form (S)-allantoin.</text>
</comment>
<feature type="binding site" evidence="7">
    <location>
        <position position="82"/>
    </location>
    <ligand>
        <name>O2</name>
        <dbReference type="ChEBI" id="CHEBI:15379"/>
    </ligand>
</feature>
<keyword evidence="3 5" id="KW-0659">Purine metabolism</keyword>
<feature type="active site" description="Charge relay system" evidence="6">
    <location>
        <position position="82"/>
    </location>
</feature>
<dbReference type="Gene3D" id="3.10.270.10">
    <property type="entry name" value="Urate Oxidase"/>
    <property type="match status" value="1"/>
</dbReference>
<feature type="binding site" evidence="7">
    <location>
        <position position="204"/>
    </location>
    <ligand>
        <name>urate</name>
        <dbReference type="ChEBI" id="CHEBI:17775"/>
    </ligand>
</feature>
<dbReference type="PANTHER" id="PTHR42874:SF1">
    <property type="entry name" value="URICASE"/>
    <property type="match status" value="1"/>
</dbReference>
<feature type="binding site" evidence="7">
    <location>
        <position position="204"/>
    </location>
    <ligand>
        <name>5-hydroxyisourate</name>
        <dbReference type="ChEBI" id="CHEBI:18072"/>
    </ligand>
</feature>
<evidence type="ECO:0000256" key="7">
    <source>
        <dbReference type="PIRSR" id="PIRSR000241-2"/>
    </source>
</evidence>
<dbReference type="EMBL" id="BNJQ01000022">
    <property type="protein sequence ID" value="GHP08821.1"/>
    <property type="molecule type" value="Genomic_DNA"/>
</dbReference>
<name>A0A830HTL0_9CHLO</name>
<evidence type="ECO:0000256" key="1">
    <source>
        <dbReference type="ARBA" id="ARBA00004831"/>
    </source>
</evidence>
<dbReference type="GO" id="GO:0005777">
    <property type="term" value="C:peroxisome"/>
    <property type="evidence" value="ECO:0007669"/>
    <property type="project" value="UniProtKB-SubCell"/>
</dbReference>
<dbReference type="GO" id="GO:0004846">
    <property type="term" value="F:urate oxidase activity"/>
    <property type="evidence" value="ECO:0007669"/>
    <property type="project" value="UniProtKB-EC"/>
</dbReference>
<reference evidence="9" key="1">
    <citation type="submission" date="2020-10" db="EMBL/GenBank/DDBJ databases">
        <title>Unveiling of a novel bifunctional photoreceptor, Dualchrome1, isolated from a cosmopolitan green alga.</title>
        <authorList>
            <person name="Suzuki S."/>
            <person name="Kawachi M."/>
        </authorList>
    </citation>
    <scope>NUCLEOTIDE SEQUENCE</scope>
    <source>
        <strain evidence="9">NIES 2893</strain>
    </source>
</reference>
<dbReference type="InterPro" id="IPR002042">
    <property type="entry name" value="Uricase"/>
</dbReference>
<evidence type="ECO:0000313" key="9">
    <source>
        <dbReference type="EMBL" id="GHP08821.1"/>
    </source>
</evidence>
<comment type="caution">
    <text evidence="9">The sequence shown here is derived from an EMBL/GenBank/DDBJ whole genome shotgun (WGS) entry which is preliminary data.</text>
</comment>
<feature type="active site" description="Charge relay system" evidence="6">
    <location>
        <position position="29"/>
    </location>
</feature>
<dbReference type="OrthoDB" id="9992118at2759"/>